<evidence type="ECO:0000313" key="7">
    <source>
        <dbReference type="EMBL" id="EME27053.1"/>
    </source>
</evidence>
<evidence type="ECO:0000256" key="5">
    <source>
        <dbReference type="SAM" id="Phobius"/>
    </source>
</evidence>
<dbReference type="Gene3D" id="2.30.42.10">
    <property type="match status" value="1"/>
</dbReference>
<dbReference type="OMA" id="IMSPEGY"/>
<evidence type="ECO:0000256" key="1">
    <source>
        <dbReference type="ARBA" id="ARBA00010541"/>
    </source>
</evidence>
<dbReference type="SUPFAM" id="SSF50156">
    <property type="entry name" value="PDZ domain-like"/>
    <property type="match status" value="1"/>
</dbReference>
<dbReference type="SUPFAM" id="SSF50494">
    <property type="entry name" value="Trypsin-like serine proteases"/>
    <property type="match status" value="1"/>
</dbReference>
<dbReference type="Pfam" id="PF13365">
    <property type="entry name" value="Trypsin_2"/>
    <property type="match status" value="1"/>
</dbReference>
<dbReference type="AlphaFoldDB" id="M2XTQ8"/>
<keyword evidence="5" id="KW-0812">Transmembrane</keyword>
<dbReference type="eggNOG" id="KOG1320">
    <property type="taxonomic scope" value="Eukaryota"/>
</dbReference>
<dbReference type="EMBL" id="KB454538">
    <property type="protein sequence ID" value="EME27053.1"/>
    <property type="molecule type" value="Genomic_DNA"/>
</dbReference>
<evidence type="ECO:0000256" key="3">
    <source>
        <dbReference type="ARBA" id="ARBA00022801"/>
    </source>
</evidence>
<keyword evidence="5" id="KW-0472">Membrane</keyword>
<dbReference type="STRING" id="130081.M2XTQ8"/>
<dbReference type="Proteomes" id="UP000030680">
    <property type="component" value="Unassembled WGS sequence"/>
</dbReference>
<evidence type="ECO:0000313" key="8">
    <source>
        <dbReference type="Proteomes" id="UP000030680"/>
    </source>
</evidence>
<keyword evidence="5" id="KW-1133">Transmembrane helix</keyword>
<dbReference type="InterPro" id="IPR051201">
    <property type="entry name" value="Chloro_Bact_Ser_Proteases"/>
</dbReference>
<dbReference type="PANTHER" id="PTHR43343:SF3">
    <property type="entry name" value="PROTEASE DO-LIKE 8, CHLOROPLASTIC"/>
    <property type="match status" value="1"/>
</dbReference>
<dbReference type="GO" id="GO:0006508">
    <property type="term" value="P:proteolysis"/>
    <property type="evidence" value="ECO:0007669"/>
    <property type="project" value="UniProtKB-KW"/>
</dbReference>
<dbReference type="InterPro" id="IPR039382">
    <property type="entry name" value="DEGP1/8_PDZ_dom"/>
</dbReference>
<dbReference type="FunFam" id="2.40.10.10:FF:000001">
    <property type="entry name" value="Periplasmic serine protease DegS"/>
    <property type="match status" value="1"/>
</dbReference>
<reference evidence="8" key="1">
    <citation type="journal article" date="2013" name="Science">
        <title>Gene transfer from bacteria and archaea facilitated evolution of an extremophilic eukaryote.</title>
        <authorList>
            <person name="Schonknecht G."/>
            <person name="Chen W.H."/>
            <person name="Ternes C.M."/>
            <person name="Barbier G.G."/>
            <person name="Shrestha R.P."/>
            <person name="Stanke M."/>
            <person name="Brautigam A."/>
            <person name="Baker B.J."/>
            <person name="Banfield J.F."/>
            <person name="Garavito R.M."/>
            <person name="Carr K."/>
            <person name="Wilkerson C."/>
            <person name="Rensing S.A."/>
            <person name="Gagneul D."/>
            <person name="Dickenson N.E."/>
            <person name="Oesterhelt C."/>
            <person name="Lercher M.J."/>
            <person name="Weber A.P."/>
        </authorList>
    </citation>
    <scope>NUCLEOTIDE SEQUENCE [LARGE SCALE GENOMIC DNA]</scope>
    <source>
        <strain evidence="8">074W</strain>
    </source>
</reference>
<dbReference type="Pfam" id="PF13180">
    <property type="entry name" value="PDZ_2"/>
    <property type="match status" value="1"/>
</dbReference>
<dbReference type="OrthoDB" id="4217619at2759"/>
<organism evidence="7 8">
    <name type="scientific">Galdieria sulphuraria</name>
    <name type="common">Red alga</name>
    <dbReference type="NCBI Taxonomy" id="130081"/>
    <lineage>
        <taxon>Eukaryota</taxon>
        <taxon>Rhodophyta</taxon>
        <taxon>Bangiophyceae</taxon>
        <taxon>Galdieriales</taxon>
        <taxon>Galdieriaceae</taxon>
        <taxon>Galdieria</taxon>
    </lineage>
</organism>
<evidence type="ECO:0000259" key="6">
    <source>
        <dbReference type="PROSITE" id="PS50106"/>
    </source>
</evidence>
<dbReference type="InterPro" id="IPR001478">
    <property type="entry name" value="PDZ"/>
</dbReference>
<name>M2XTQ8_GALSU</name>
<keyword evidence="8" id="KW-1185">Reference proteome</keyword>
<dbReference type="GeneID" id="17085988"/>
<protein>
    <submittedName>
        <fullName evidence="7">Serine-type peptidase (DEGP1)</fullName>
    </submittedName>
</protein>
<gene>
    <name evidence="7" type="ORF">Gasu_53880</name>
</gene>
<evidence type="ECO:0000256" key="4">
    <source>
        <dbReference type="ARBA" id="ARBA00022825"/>
    </source>
</evidence>
<dbReference type="SMART" id="SM00228">
    <property type="entry name" value="PDZ"/>
    <property type="match status" value="1"/>
</dbReference>
<dbReference type="PRINTS" id="PR00834">
    <property type="entry name" value="PROTEASES2C"/>
</dbReference>
<dbReference type="InterPro" id="IPR043504">
    <property type="entry name" value="Peptidase_S1_PA_chymotrypsin"/>
</dbReference>
<dbReference type="PANTHER" id="PTHR43343">
    <property type="entry name" value="PEPTIDASE S12"/>
    <property type="match status" value="1"/>
</dbReference>
<accession>M2XTQ8</accession>
<dbReference type="CDD" id="cd00990">
    <property type="entry name" value="cpPDZ_AtDEGP1-like"/>
    <property type="match status" value="1"/>
</dbReference>
<feature type="domain" description="PDZ" evidence="6">
    <location>
        <begin position="355"/>
        <end position="452"/>
    </location>
</feature>
<feature type="transmembrane region" description="Helical" evidence="5">
    <location>
        <begin position="104"/>
        <end position="121"/>
    </location>
</feature>
<dbReference type="GO" id="GO:0004252">
    <property type="term" value="F:serine-type endopeptidase activity"/>
    <property type="evidence" value="ECO:0007669"/>
    <property type="project" value="InterPro"/>
</dbReference>
<sequence>MHLNGAKLFRHKSYEVKSVKVGFLLSSSESTCVRLISHSLLRNSFRTFIRGFEGSRIFTKCKRARFSYWALLKAEEGTTEKDNVKNQAMHIYCFSNFARLSTKAVLCLLLLTFVLTNYWWVPPGLEAFAFENKSLIRENASSTLKQQEKDVIELFQNATPSVVFATTFVERLDFLSPNIMELPAGQGSGFIWDTDGHIVTNFHVIRSATSAKITLYNGHIYDAKLVGVDPDKDVAVLKIDAPKNELRPIPLGHSSDLIVGQSAYAIGNPFGLDHTLTTGVVSGLGRTMRSPTGKPISNVIQTDAAINPGNSGGTLLDSSGRLIGMNTSIYSPSGASAGVGFAIPVDTLKPIVSSLIKYGKVIRPVIGISYLDGTQSSALGIDRGVLVLDVQRGSPAEKAGLRGTSRSPLGIELGDIIIAIDGKSIGNEGDLFQILEEKKPGQTIRLKVDRDGRLIELKLTLGSSG</sequence>
<dbReference type="InterPro" id="IPR036034">
    <property type="entry name" value="PDZ_sf"/>
</dbReference>
<dbReference type="PROSITE" id="PS50106">
    <property type="entry name" value="PDZ"/>
    <property type="match status" value="1"/>
</dbReference>
<dbReference type="InterPro" id="IPR001940">
    <property type="entry name" value="Peptidase_S1C"/>
</dbReference>
<dbReference type="RefSeq" id="XP_005703573.1">
    <property type="nucleotide sequence ID" value="XM_005703516.1"/>
</dbReference>
<keyword evidence="2" id="KW-0645">Protease</keyword>
<keyword evidence="3" id="KW-0378">Hydrolase</keyword>
<keyword evidence="4" id="KW-0720">Serine protease</keyword>
<dbReference type="Gramene" id="EME27053">
    <property type="protein sequence ID" value="EME27053"/>
    <property type="gene ID" value="Gasu_53880"/>
</dbReference>
<comment type="similarity">
    <text evidence="1">Belongs to the peptidase S1C family.</text>
</comment>
<dbReference type="Gene3D" id="2.40.10.10">
    <property type="entry name" value="Trypsin-like serine proteases"/>
    <property type="match status" value="2"/>
</dbReference>
<evidence type="ECO:0000256" key="2">
    <source>
        <dbReference type="ARBA" id="ARBA00022670"/>
    </source>
</evidence>
<dbReference type="KEGG" id="gsl:Gasu_53880"/>
<dbReference type="InterPro" id="IPR009003">
    <property type="entry name" value="Peptidase_S1_PA"/>
</dbReference>
<proteinExistence type="inferred from homology"/>